<dbReference type="Proteomes" id="UP000294309">
    <property type="component" value="Chromosome"/>
</dbReference>
<accession>A0A4P7AIC3</accession>
<protein>
    <submittedName>
        <fullName evidence="1">Uncharacterized protein</fullName>
    </submittedName>
</protein>
<dbReference type="KEGG" id="sgq:SGLAD_v1c10160"/>
<name>A0A4P7AIC3_9MOLU</name>
<gene>
    <name evidence="1" type="ORF">SGLAD_v1c10160</name>
</gene>
<sequence length="108" mass="13143">MVNKMRPEILLHLDKNLKNNYDRVYVTKSLNMCAHDFISFDRKNVSYKCTSCFFSFDFDDFKDYLSFKNRLIKDFDFERAEQELKAKIVKENKKIQILESLKDLYELY</sequence>
<dbReference type="AlphaFoldDB" id="A0A4P7AIC3"/>
<organism evidence="1 2">
    <name type="scientific">Spiroplasma gladiatoris</name>
    <dbReference type="NCBI Taxonomy" id="2143"/>
    <lineage>
        <taxon>Bacteria</taxon>
        <taxon>Bacillati</taxon>
        <taxon>Mycoplasmatota</taxon>
        <taxon>Mollicutes</taxon>
        <taxon>Entomoplasmatales</taxon>
        <taxon>Spiroplasmataceae</taxon>
        <taxon>Spiroplasma</taxon>
    </lineage>
</organism>
<keyword evidence="2" id="KW-1185">Reference proteome</keyword>
<dbReference type="EMBL" id="CP038013">
    <property type="protein sequence ID" value="QBQ08215.1"/>
    <property type="molecule type" value="Genomic_DNA"/>
</dbReference>
<evidence type="ECO:0000313" key="2">
    <source>
        <dbReference type="Proteomes" id="UP000294309"/>
    </source>
</evidence>
<reference evidence="1 2" key="1">
    <citation type="submission" date="2019-03" db="EMBL/GenBank/DDBJ databases">
        <title>Complete genome sequence of Spiroplasma gladiatoris TG-1 (DSM 22552).</title>
        <authorList>
            <person name="Lin Y.-C."/>
            <person name="Chou L."/>
            <person name="Kuo C.-H."/>
        </authorList>
    </citation>
    <scope>NUCLEOTIDE SEQUENCE [LARGE SCALE GENOMIC DNA]</scope>
    <source>
        <strain evidence="1 2">TG-1</strain>
    </source>
</reference>
<proteinExistence type="predicted"/>
<evidence type="ECO:0000313" key="1">
    <source>
        <dbReference type="EMBL" id="QBQ08215.1"/>
    </source>
</evidence>